<dbReference type="Proteomes" id="UP000294796">
    <property type="component" value="Unassembled WGS sequence"/>
</dbReference>
<keyword evidence="5" id="KW-1185">Reference proteome</keyword>
<gene>
    <name evidence="4" type="ORF">E2F46_02235</name>
</gene>
<dbReference type="PROSITE" id="PS51257">
    <property type="entry name" value="PROKAR_LIPOPROTEIN"/>
    <property type="match status" value="1"/>
</dbReference>
<evidence type="ECO:0000256" key="1">
    <source>
        <dbReference type="ARBA" id="ARBA00022801"/>
    </source>
</evidence>
<evidence type="ECO:0000256" key="2">
    <source>
        <dbReference type="SAM" id="SignalP"/>
    </source>
</evidence>
<protein>
    <submittedName>
        <fullName evidence="4">SMP-30/gluconolactonase/LRE family protein</fullName>
    </submittedName>
</protein>
<feature type="chain" id="PRO_5020492079" evidence="2">
    <location>
        <begin position="28"/>
        <end position="362"/>
    </location>
</feature>
<dbReference type="RefSeq" id="WP_133320523.1">
    <property type="nucleotide sequence ID" value="NZ_SMTF01000001.1"/>
</dbReference>
<feature type="domain" description="SMP-30/Gluconolactonase/LRE-like region" evidence="3">
    <location>
        <begin position="77"/>
        <end position="344"/>
    </location>
</feature>
<dbReference type="PANTHER" id="PTHR47572:SF4">
    <property type="entry name" value="LACTONASE DRP35"/>
    <property type="match status" value="1"/>
</dbReference>
<proteinExistence type="predicted"/>
<sequence>MSFRSCATLALPLAAALAACTVTTGDAAGNAATAGDPGEAFPVIGQLTAYADGFHSHVPGDARIERLTDPQTEGFTWSEGPAWVRDGDGGYLLFTDVPGNTMHRWSDAEGLSVFLQPSGYGGPDDGTLREAGANGLFAEPGGTVLLADSGSRLVARFDPATKAKTPLATHFDGKRFNSPNDVVLRSDGAVFFTDPPYGLKDGNDSPAKELAFNGVYRIDADGSVHLLDDSLTYPNGIALSPDERTLYVAVSDPEQPVWMAYALDDAGDVSGRRVFADASDLMGEGVHGLPDGLVVATDGTLFATGPGGVLVIAADGTRLGRIETGSAIANCTFGDDGRTLYMTSNDFLARVRTHATGLGADR</sequence>
<keyword evidence="2" id="KW-0732">Signal</keyword>
<evidence type="ECO:0000313" key="5">
    <source>
        <dbReference type="Proteomes" id="UP000294796"/>
    </source>
</evidence>
<dbReference type="GO" id="GO:0016787">
    <property type="term" value="F:hydrolase activity"/>
    <property type="evidence" value="ECO:0007669"/>
    <property type="project" value="UniProtKB-KW"/>
</dbReference>
<dbReference type="PANTHER" id="PTHR47572">
    <property type="entry name" value="LIPOPROTEIN-RELATED"/>
    <property type="match status" value="1"/>
</dbReference>
<dbReference type="EMBL" id="SMTF01000001">
    <property type="protein sequence ID" value="TDK28702.1"/>
    <property type="molecule type" value="Genomic_DNA"/>
</dbReference>
<dbReference type="Pfam" id="PF08450">
    <property type="entry name" value="SGL"/>
    <property type="match status" value="1"/>
</dbReference>
<reference evidence="4 5" key="1">
    <citation type="submission" date="2019-03" db="EMBL/GenBank/DDBJ databases">
        <title>Luteimonas zhaokaii sp.nov., isolated from the rectal contents of Plateau pika in Yushu, Qinghai Province, China.</title>
        <authorList>
            <person name="Zhang G."/>
        </authorList>
    </citation>
    <scope>NUCLEOTIDE SEQUENCE [LARGE SCALE GENOMIC DNA]</scope>
    <source>
        <strain evidence="4 5">B9</strain>
    </source>
</reference>
<name>A0A4R5U4L1_9GAMM</name>
<dbReference type="InterPro" id="IPR013658">
    <property type="entry name" value="SGL"/>
</dbReference>
<comment type="caution">
    <text evidence="4">The sequence shown here is derived from an EMBL/GenBank/DDBJ whole genome shotgun (WGS) entry which is preliminary data.</text>
</comment>
<feature type="signal peptide" evidence="2">
    <location>
        <begin position="1"/>
        <end position="27"/>
    </location>
</feature>
<dbReference type="Gene3D" id="2.120.10.30">
    <property type="entry name" value="TolB, C-terminal domain"/>
    <property type="match status" value="1"/>
</dbReference>
<organism evidence="4 5">
    <name type="scientific">Luteimonas aestuarii</name>
    <dbReference type="NCBI Taxonomy" id="453837"/>
    <lineage>
        <taxon>Bacteria</taxon>
        <taxon>Pseudomonadati</taxon>
        <taxon>Pseudomonadota</taxon>
        <taxon>Gammaproteobacteria</taxon>
        <taxon>Lysobacterales</taxon>
        <taxon>Lysobacteraceae</taxon>
        <taxon>Luteimonas</taxon>
    </lineage>
</organism>
<dbReference type="InterPro" id="IPR051262">
    <property type="entry name" value="SMP-30/CGR1_Lactonase"/>
</dbReference>
<accession>A0A4R5U4L1</accession>
<dbReference type="OrthoDB" id="241638at2"/>
<dbReference type="AlphaFoldDB" id="A0A4R5U4L1"/>
<dbReference type="InterPro" id="IPR011042">
    <property type="entry name" value="6-blade_b-propeller_TolB-like"/>
</dbReference>
<evidence type="ECO:0000259" key="3">
    <source>
        <dbReference type="Pfam" id="PF08450"/>
    </source>
</evidence>
<dbReference type="SUPFAM" id="SSF63829">
    <property type="entry name" value="Calcium-dependent phosphotriesterase"/>
    <property type="match status" value="1"/>
</dbReference>
<evidence type="ECO:0000313" key="4">
    <source>
        <dbReference type="EMBL" id="TDK28702.1"/>
    </source>
</evidence>
<keyword evidence="1" id="KW-0378">Hydrolase</keyword>